<comment type="caution">
    <text evidence="2">The sequence shown here is derived from an EMBL/GenBank/DDBJ whole genome shotgun (WGS) entry which is preliminary data.</text>
</comment>
<sequence>MLYCLASLPDLADEIVNSAAGAGGSSSSSSNAVDSGLDALQDQMQAVSNILSAAAETWPDAKRSRDVLDDVAAWTLRLLRRAIASRGNNQMATSSSAPAAAPPLDALPGMTLPTQTLSHHHHHHHHHHHQQQQQQQQQQHQQQGAWAPFPPGPASPMPPMPPLSPLSQQQQGPDQQQQVLRPGNGFEVDRSYADLFSTLFPIDGGPSPIDEDLVMQGIFRDYQPIVDFDVGFDLGLHAGAGADLTNAG</sequence>
<accession>A0ABR3VVA7</accession>
<feature type="region of interest" description="Disordered" evidence="1">
    <location>
        <begin position="87"/>
        <end position="181"/>
    </location>
</feature>
<feature type="compositionally biased region" description="Low complexity" evidence="1">
    <location>
        <begin position="131"/>
        <end position="147"/>
    </location>
</feature>
<feature type="compositionally biased region" description="Basic residues" evidence="1">
    <location>
        <begin position="118"/>
        <end position="130"/>
    </location>
</feature>
<name>A0ABR3VVA7_9PEZI</name>
<gene>
    <name evidence="2" type="ORF">VTK73DRAFT_418</name>
</gene>
<keyword evidence="3" id="KW-1185">Reference proteome</keyword>
<protein>
    <submittedName>
        <fullName evidence="2">Uncharacterized protein</fullName>
    </submittedName>
</protein>
<feature type="compositionally biased region" description="Low complexity" evidence="1">
    <location>
        <begin position="94"/>
        <end position="103"/>
    </location>
</feature>
<proteinExistence type="predicted"/>
<evidence type="ECO:0000313" key="2">
    <source>
        <dbReference type="EMBL" id="KAL1845868.1"/>
    </source>
</evidence>
<dbReference type="Proteomes" id="UP001586593">
    <property type="component" value="Unassembled WGS sequence"/>
</dbReference>
<dbReference type="EMBL" id="JAZHXJ010001071">
    <property type="protein sequence ID" value="KAL1845868.1"/>
    <property type="molecule type" value="Genomic_DNA"/>
</dbReference>
<feature type="compositionally biased region" description="Low complexity" evidence="1">
    <location>
        <begin position="165"/>
        <end position="178"/>
    </location>
</feature>
<evidence type="ECO:0000256" key="1">
    <source>
        <dbReference type="SAM" id="MobiDB-lite"/>
    </source>
</evidence>
<organism evidence="2 3">
    <name type="scientific">Phialemonium thermophilum</name>
    <dbReference type="NCBI Taxonomy" id="223376"/>
    <lineage>
        <taxon>Eukaryota</taxon>
        <taxon>Fungi</taxon>
        <taxon>Dikarya</taxon>
        <taxon>Ascomycota</taxon>
        <taxon>Pezizomycotina</taxon>
        <taxon>Sordariomycetes</taxon>
        <taxon>Sordariomycetidae</taxon>
        <taxon>Cephalothecales</taxon>
        <taxon>Cephalothecaceae</taxon>
        <taxon>Phialemonium</taxon>
    </lineage>
</organism>
<feature type="compositionally biased region" description="Pro residues" evidence="1">
    <location>
        <begin position="148"/>
        <end position="164"/>
    </location>
</feature>
<evidence type="ECO:0000313" key="3">
    <source>
        <dbReference type="Proteomes" id="UP001586593"/>
    </source>
</evidence>
<reference evidence="2 3" key="1">
    <citation type="journal article" date="2024" name="Commun. Biol.">
        <title>Comparative genomic analysis of thermophilic fungi reveals convergent evolutionary adaptations and gene losses.</title>
        <authorList>
            <person name="Steindorff A.S."/>
            <person name="Aguilar-Pontes M.V."/>
            <person name="Robinson A.J."/>
            <person name="Andreopoulos B."/>
            <person name="LaButti K."/>
            <person name="Kuo A."/>
            <person name="Mondo S."/>
            <person name="Riley R."/>
            <person name="Otillar R."/>
            <person name="Haridas S."/>
            <person name="Lipzen A."/>
            <person name="Grimwood J."/>
            <person name="Schmutz J."/>
            <person name="Clum A."/>
            <person name="Reid I.D."/>
            <person name="Moisan M.C."/>
            <person name="Butler G."/>
            <person name="Nguyen T.T.M."/>
            <person name="Dewar K."/>
            <person name="Conant G."/>
            <person name="Drula E."/>
            <person name="Henrissat B."/>
            <person name="Hansel C."/>
            <person name="Singer S."/>
            <person name="Hutchinson M.I."/>
            <person name="de Vries R.P."/>
            <person name="Natvig D.O."/>
            <person name="Powell A.J."/>
            <person name="Tsang A."/>
            <person name="Grigoriev I.V."/>
        </authorList>
    </citation>
    <scope>NUCLEOTIDE SEQUENCE [LARGE SCALE GENOMIC DNA]</scope>
    <source>
        <strain evidence="2 3">ATCC 24622</strain>
    </source>
</reference>